<feature type="non-terminal residue" evidence="1">
    <location>
        <position position="1"/>
    </location>
</feature>
<dbReference type="EMBL" id="CAJHJT010000023">
    <property type="protein sequence ID" value="CAD7001452.1"/>
    <property type="molecule type" value="Genomic_DNA"/>
</dbReference>
<name>A0A811UQK0_CERCA</name>
<proteinExistence type="predicted"/>
<reference evidence="1" key="1">
    <citation type="submission" date="2020-11" db="EMBL/GenBank/DDBJ databases">
        <authorList>
            <person name="Whitehead M."/>
        </authorList>
    </citation>
    <scope>NUCLEOTIDE SEQUENCE</scope>
    <source>
        <strain evidence="1">EGII</strain>
    </source>
</reference>
<dbReference type="AlphaFoldDB" id="A0A811UQK0"/>
<protein>
    <submittedName>
        <fullName evidence="1">(Mediterranean fruit fly) hypothetical protein</fullName>
    </submittedName>
</protein>
<sequence>PQTNNGVKGPSNFSQQIPLKQQRNFHIEAGAQQYYQQEYPQDDTDKYCQQDWTPTAQEYEIALTAEENGQSAQECAEGDQQSEIKHYIDINFLE</sequence>
<accession>A0A811UQK0</accession>
<comment type="caution">
    <text evidence="1">The sequence shown here is derived from an EMBL/GenBank/DDBJ whole genome shotgun (WGS) entry which is preliminary data.</text>
</comment>
<dbReference type="Proteomes" id="UP000606786">
    <property type="component" value="Unassembled WGS sequence"/>
</dbReference>
<organism evidence="1 2">
    <name type="scientific">Ceratitis capitata</name>
    <name type="common">Mediterranean fruit fly</name>
    <name type="synonym">Tephritis capitata</name>
    <dbReference type="NCBI Taxonomy" id="7213"/>
    <lineage>
        <taxon>Eukaryota</taxon>
        <taxon>Metazoa</taxon>
        <taxon>Ecdysozoa</taxon>
        <taxon>Arthropoda</taxon>
        <taxon>Hexapoda</taxon>
        <taxon>Insecta</taxon>
        <taxon>Pterygota</taxon>
        <taxon>Neoptera</taxon>
        <taxon>Endopterygota</taxon>
        <taxon>Diptera</taxon>
        <taxon>Brachycera</taxon>
        <taxon>Muscomorpha</taxon>
        <taxon>Tephritoidea</taxon>
        <taxon>Tephritidae</taxon>
        <taxon>Ceratitis</taxon>
        <taxon>Ceratitis</taxon>
    </lineage>
</organism>
<keyword evidence="2" id="KW-1185">Reference proteome</keyword>
<evidence type="ECO:0000313" key="2">
    <source>
        <dbReference type="Proteomes" id="UP000606786"/>
    </source>
</evidence>
<evidence type="ECO:0000313" key="1">
    <source>
        <dbReference type="EMBL" id="CAD7001452.1"/>
    </source>
</evidence>
<gene>
    <name evidence="1" type="ORF">CCAP1982_LOCUS9949</name>
</gene>